<keyword evidence="2" id="KW-1185">Reference proteome</keyword>
<name>A0ACC2ZNY3_9PEZI</name>
<protein>
    <submittedName>
        <fullName evidence="1">Alpha-1,6-mannosyltransferase mnn11</fullName>
    </submittedName>
</protein>
<dbReference type="Proteomes" id="UP001172680">
    <property type="component" value="Unassembled WGS sequence"/>
</dbReference>
<organism evidence="1 2">
    <name type="scientific">Coniosporium tulheliwenetii</name>
    <dbReference type="NCBI Taxonomy" id="3383036"/>
    <lineage>
        <taxon>Eukaryota</taxon>
        <taxon>Fungi</taxon>
        <taxon>Dikarya</taxon>
        <taxon>Ascomycota</taxon>
        <taxon>Pezizomycotina</taxon>
        <taxon>Dothideomycetes</taxon>
        <taxon>Dothideomycetes incertae sedis</taxon>
        <taxon>Coniosporium</taxon>
    </lineage>
</organism>
<proteinExistence type="predicted"/>
<dbReference type="EMBL" id="JAPDRP010000001">
    <property type="protein sequence ID" value="KAJ9649235.1"/>
    <property type="molecule type" value="Genomic_DNA"/>
</dbReference>
<reference evidence="1" key="1">
    <citation type="submission" date="2022-10" db="EMBL/GenBank/DDBJ databases">
        <title>Culturing micro-colonial fungi from biological soil crusts in the Mojave desert and describing Neophaeococcomyces mojavensis, and introducing the new genera and species Taxawa tesnikishii.</title>
        <authorList>
            <person name="Kurbessoian T."/>
            <person name="Stajich J.E."/>
        </authorList>
    </citation>
    <scope>NUCLEOTIDE SEQUENCE</scope>
    <source>
        <strain evidence="1">JES_115</strain>
    </source>
</reference>
<sequence length="310" mass="34651">MHFAFPPRKTSHPPPYALRQTRSPLLRRSRLQFLALVALGCIAGLYILSKLFGSSSTTEAIPAGTPPVVIVTALNKSMGDAFNEKIKQNREAYAARHGYATFFPSTSDYPLGDSPASWSKVPSMRHAMALHPHSTHFMYLSPLALIMNPSLPLDAHILSPSRLESLMIVDQPVVPPDSVIKTFSHLKGDRIDMVLTQDKEGLGSEIFILRRGEWAKYLLDAWFDPLYRSYNFQRAEGHALEHIVQWHGTILAKLALVPQRIMNSYVKDEKGNNAGGVYQDGDFVAHFYGCDKAPRHCEEEMAPYFAKVAS</sequence>
<gene>
    <name evidence="1" type="primary">MNN11_1</name>
    <name evidence="1" type="ORF">H2199_000009</name>
</gene>
<evidence type="ECO:0000313" key="2">
    <source>
        <dbReference type="Proteomes" id="UP001172680"/>
    </source>
</evidence>
<evidence type="ECO:0000313" key="1">
    <source>
        <dbReference type="EMBL" id="KAJ9649235.1"/>
    </source>
</evidence>
<accession>A0ACC2ZNY3</accession>
<comment type="caution">
    <text evidence="1">The sequence shown here is derived from an EMBL/GenBank/DDBJ whole genome shotgun (WGS) entry which is preliminary data.</text>
</comment>